<keyword evidence="3" id="KW-1185">Reference proteome</keyword>
<accession>A0A934V0U1</accession>
<evidence type="ECO:0000313" key="3">
    <source>
        <dbReference type="Proteomes" id="UP000778970"/>
    </source>
</evidence>
<dbReference type="RefSeq" id="WP_027287939.1">
    <property type="nucleotide sequence ID" value="NZ_NRRE01000023.1"/>
</dbReference>
<name>A0A934V0U1_9PROT</name>
<protein>
    <recommendedName>
        <fullName evidence="4">Carboxypeptidase regulatory-like domain-containing protein</fullName>
    </recommendedName>
</protein>
<evidence type="ECO:0008006" key="4">
    <source>
        <dbReference type="Google" id="ProtNLM"/>
    </source>
</evidence>
<feature type="signal peptide" evidence="1">
    <location>
        <begin position="1"/>
        <end position="33"/>
    </location>
</feature>
<reference evidence="2" key="1">
    <citation type="submission" date="2017-08" db="EMBL/GenBank/DDBJ databases">
        <authorList>
            <person name="Imhoff J.F."/>
            <person name="Rahn T."/>
            <person name="Kuenzel S."/>
            <person name="Neulinger S.C."/>
        </authorList>
    </citation>
    <scope>NUCLEOTIDE SEQUENCE</scope>
    <source>
        <strain evidence="2">DSM 9154</strain>
    </source>
</reference>
<keyword evidence="1" id="KW-0732">Signal</keyword>
<dbReference type="AlphaFoldDB" id="A0A934V0U1"/>
<evidence type="ECO:0000313" key="2">
    <source>
        <dbReference type="EMBL" id="MBK1697439.1"/>
    </source>
</evidence>
<evidence type="ECO:0000256" key="1">
    <source>
        <dbReference type="SAM" id="SignalP"/>
    </source>
</evidence>
<dbReference type="Proteomes" id="UP000778970">
    <property type="component" value="Unassembled WGS sequence"/>
</dbReference>
<dbReference type="EMBL" id="NRRE01000023">
    <property type="protein sequence ID" value="MBK1697439.1"/>
    <property type="molecule type" value="Genomic_DNA"/>
</dbReference>
<reference evidence="2" key="2">
    <citation type="journal article" date="2020" name="Microorganisms">
        <title>Osmotic Adaptation and Compatible Solute Biosynthesis of Phototrophic Bacteria as Revealed from Genome Analyses.</title>
        <authorList>
            <person name="Imhoff J.F."/>
            <person name="Rahn T."/>
            <person name="Kunzel S."/>
            <person name="Keller A."/>
            <person name="Neulinger S.C."/>
        </authorList>
    </citation>
    <scope>NUCLEOTIDE SEQUENCE</scope>
    <source>
        <strain evidence="2">DSM 9154</strain>
    </source>
</reference>
<organism evidence="2 3">
    <name type="scientific">Rhodovibrio salinarum</name>
    <dbReference type="NCBI Taxonomy" id="1087"/>
    <lineage>
        <taxon>Bacteria</taxon>
        <taxon>Pseudomonadati</taxon>
        <taxon>Pseudomonadota</taxon>
        <taxon>Alphaproteobacteria</taxon>
        <taxon>Rhodospirillales</taxon>
        <taxon>Rhodovibrionaceae</taxon>
        <taxon>Rhodovibrio</taxon>
    </lineage>
</organism>
<sequence>MRPRVPDSQHRGWASRLVLAGLLALPAAGTAAADTLVEFNVVARENGPAITDGVDLHVWSRNGKRAIRKVAEFTGAPTKLHLEPDEYRVVARYRHARSITDIEVGVGESMSTTLNLNLGGLELELLRCPGASPVRHDVSWTVHPYRRGKKAAPPLVETQEPVPALGLSAGWYKVAAHHGAETYTHIVEVSAGRSLTYSLFMK</sequence>
<gene>
    <name evidence="2" type="ORF">CKO21_09275</name>
</gene>
<proteinExistence type="predicted"/>
<comment type="caution">
    <text evidence="2">The sequence shown here is derived from an EMBL/GenBank/DDBJ whole genome shotgun (WGS) entry which is preliminary data.</text>
</comment>
<feature type="chain" id="PRO_5037311868" description="Carboxypeptidase regulatory-like domain-containing protein" evidence="1">
    <location>
        <begin position="34"/>
        <end position="202"/>
    </location>
</feature>